<reference evidence="1" key="1">
    <citation type="submission" date="2022-08" db="EMBL/GenBank/DDBJ databases">
        <authorList>
            <person name="Kallberg Y."/>
            <person name="Tangrot J."/>
            <person name="Rosling A."/>
        </authorList>
    </citation>
    <scope>NUCLEOTIDE SEQUENCE</scope>
    <source>
        <strain evidence="1">Wild A</strain>
    </source>
</reference>
<dbReference type="AlphaFoldDB" id="A0A9W4T9N9"/>
<proteinExistence type="predicted"/>
<evidence type="ECO:0000313" key="1">
    <source>
        <dbReference type="EMBL" id="CAI2197485.1"/>
    </source>
</evidence>
<organism evidence="1 2">
    <name type="scientific">Funneliformis geosporum</name>
    <dbReference type="NCBI Taxonomy" id="1117311"/>
    <lineage>
        <taxon>Eukaryota</taxon>
        <taxon>Fungi</taxon>
        <taxon>Fungi incertae sedis</taxon>
        <taxon>Mucoromycota</taxon>
        <taxon>Glomeromycotina</taxon>
        <taxon>Glomeromycetes</taxon>
        <taxon>Glomerales</taxon>
        <taxon>Glomeraceae</taxon>
        <taxon>Funneliformis</taxon>
    </lineage>
</organism>
<accession>A0A9W4T9N9</accession>
<comment type="caution">
    <text evidence="1">The sequence shown here is derived from an EMBL/GenBank/DDBJ whole genome shotgun (WGS) entry which is preliminary data.</text>
</comment>
<dbReference type="Proteomes" id="UP001153678">
    <property type="component" value="Unassembled WGS sequence"/>
</dbReference>
<dbReference type="EMBL" id="CAMKVN010016373">
    <property type="protein sequence ID" value="CAI2197485.1"/>
    <property type="molecule type" value="Genomic_DNA"/>
</dbReference>
<evidence type="ECO:0000313" key="2">
    <source>
        <dbReference type="Proteomes" id="UP001153678"/>
    </source>
</evidence>
<name>A0A9W4T9N9_9GLOM</name>
<gene>
    <name evidence="1" type="ORF">FWILDA_LOCUS18101</name>
</gene>
<protein>
    <submittedName>
        <fullName evidence="1">11417_t:CDS:1</fullName>
    </submittedName>
</protein>
<sequence length="524" mass="60342">HFVSERTSKLDKNIITTAISLYYLRLVAFEHRTDWIKSYDKSSAWLKQQVKNDEIEHELTDIAKKFVINTYKVKAETIEADMKAFPEPVVETKKKSETKIIPVPVPVEKPLSTVTEVVRKSTYTVEQEREALVSVQTSTTVEKTKTIISYQHTEGYFKLSEVVSKKLEISDESSVKLIQSYTTNESIKKLTTKTEIVSTALTISYLQTCANQHESHWKVQYEKARKYLKEQINDSEKEEQILAISKRLVVERATQKVIRKQQRSAWSSIQTSTTIEKTKSFLSTFKTNHFEWNQTISKKLNISNKDFVSTCESYVKSNKLKETIKTNTNVWETAIQLHYLKLSASQHEDQWKVKYEASKKWISSQINDAKLEKELWDASYKLCVEKATQKVVVKKKRAALLRIQSKTTVETAKAIISKQTKEGALELSEEVSKRIDVSSSESLLTTIKSYDVSEKFKKMTNVKIIECATVLAYLKTTASTHEVHYKAEYERAKKWLTSQCNDEELEKEVLAVCSKLVVEKTSNT</sequence>
<feature type="non-terminal residue" evidence="1">
    <location>
        <position position="524"/>
    </location>
</feature>
<keyword evidence="2" id="KW-1185">Reference proteome</keyword>
<dbReference type="OrthoDB" id="2436187at2759"/>
<feature type="non-terminal residue" evidence="1">
    <location>
        <position position="1"/>
    </location>
</feature>